<dbReference type="PRINTS" id="PR00947">
    <property type="entry name" value="CUTICLE"/>
</dbReference>
<protein>
    <submittedName>
        <fullName evidence="4">Uncharacterized protein</fullName>
    </submittedName>
</protein>
<dbReference type="InterPro" id="IPR031311">
    <property type="entry name" value="CHIT_BIND_RR_consensus"/>
</dbReference>
<feature type="region of interest" description="Disordered" evidence="3">
    <location>
        <begin position="110"/>
        <end position="145"/>
    </location>
</feature>
<comment type="caution">
    <text evidence="4">The sequence shown here is derived from an EMBL/GenBank/DDBJ whole genome shotgun (WGS) entry which is preliminary data.</text>
</comment>
<accession>A0ABD1DME0</accession>
<dbReference type="Proteomes" id="UP001562425">
    <property type="component" value="Unassembled WGS sequence"/>
</dbReference>
<dbReference type="InterPro" id="IPR000618">
    <property type="entry name" value="Insect_cuticle"/>
</dbReference>
<dbReference type="InterPro" id="IPR050468">
    <property type="entry name" value="Cuticle_Struct_Prot"/>
</dbReference>
<organism evidence="4 5">
    <name type="scientific">Culex pipiens pipiens</name>
    <name type="common">Northern house mosquito</name>
    <dbReference type="NCBI Taxonomy" id="38569"/>
    <lineage>
        <taxon>Eukaryota</taxon>
        <taxon>Metazoa</taxon>
        <taxon>Ecdysozoa</taxon>
        <taxon>Arthropoda</taxon>
        <taxon>Hexapoda</taxon>
        <taxon>Insecta</taxon>
        <taxon>Pterygota</taxon>
        <taxon>Neoptera</taxon>
        <taxon>Endopterygota</taxon>
        <taxon>Diptera</taxon>
        <taxon>Nematocera</taxon>
        <taxon>Culicoidea</taxon>
        <taxon>Culicidae</taxon>
        <taxon>Culicinae</taxon>
        <taxon>Culicini</taxon>
        <taxon>Culex</taxon>
        <taxon>Culex</taxon>
    </lineage>
</organism>
<keyword evidence="5" id="KW-1185">Reference proteome</keyword>
<dbReference type="PANTHER" id="PTHR10380:SF192">
    <property type="entry name" value="GEO02312P1"/>
    <property type="match status" value="1"/>
</dbReference>
<dbReference type="AlphaFoldDB" id="A0ABD1DME0"/>
<dbReference type="PROSITE" id="PS51155">
    <property type="entry name" value="CHIT_BIND_RR_2"/>
    <property type="match status" value="1"/>
</dbReference>
<dbReference type="GO" id="GO:0042302">
    <property type="term" value="F:structural constituent of cuticle"/>
    <property type="evidence" value="ECO:0007669"/>
    <property type="project" value="UniProtKB-UniRule"/>
</dbReference>
<proteinExistence type="predicted"/>
<dbReference type="EMBL" id="JBEHCU010005161">
    <property type="protein sequence ID" value="KAL1400697.1"/>
    <property type="molecule type" value="Genomic_DNA"/>
</dbReference>
<gene>
    <name evidence="4" type="ORF">pipiens_007222</name>
</gene>
<keyword evidence="1 2" id="KW-0193">Cuticle</keyword>
<reference evidence="4 5" key="1">
    <citation type="submission" date="2024-05" db="EMBL/GenBank/DDBJ databases">
        <title>Culex pipiens pipiens assembly and annotation.</title>
        <authorList>
            <person name="Alout H."/>
            <person name="Durand T."/>
        </authorList>
    </citation>
    <scope>NUCLEOTIDE SEQUENCE [LARGE SCALE GENOMIC DNA]</scope>
    <source>
        <strain evidence="4">HA-2024</strain>
        <tissue evidence="4">Whole body</tissue>
    </source>
</reference>
<dbReference type="Pfam" id="PF00379">
    <property type="entry name" value="Chitin_bind_4"/>
    <property type="match status" value="1"/>
</dbReference>
<evidence type="ECO:0000313" key="5">
    <source>
        <dbReference type="Proteomes" id="UP001562425"/>
    </source>
</evidence>
<evidence type="ECO:0000256" key="3">
    <source>
        <dbReference type="SAM" id="MobiDB-lite"/>
    </source>
</evidence>
<dbReference type="PANTHER" id="PTHR10380">
    <property type="entry name" value="CUTICLE PROTEIN"/>
    <property type="match status" value="1"/>
</dbReference>
<dbReference type="PROSITE" id="PS00233">
    <property type="entry name" value="CHIT_BIND_RR_1"/>
    <property type="match status" value="1"/>
</dbReference>
<sequence>MNVYQVYVPVNQIVARRSAELHQAQKCRICLSNRNLREIYTGGDQFRQQLIEQHSTRLLAAHELPRFICEGCEDVMIFYQTMVSKRERAESLMQSFVFGGGAWPEVHEMELSDEDEDSDSESDSSEEEVEQQVQPAVKVEADSTTESVPDAVLRSRVFEREGLSSTLERNDDFDGILDAVIQRQLNGPLPPEAQPFDAIFDVIMGRHQARNQNEANDSDDDIELVNEYNLNPYELSDGREVRQNAYWNELPDGTRFLQVNGFYSYRGPDGVKYSIYTMKPVLCSFVLVAVVCCLVQSAPTESSAKVKNFELKVVEQSNNHDPEEFNWSYELSDGREVRQNAFWNTKPDGTRYLQVNGLYSYVGPDGVKYTVSYFADETGYHPTVIVGDQPLYPEGPQDIDPKVLASLLG</sequence>
<evidence type="ECO:0000256" key="1">
    <source>
        <dbReference type="ARBA" id="ARBA00022460"/>
    </source>
</evidence>
<name>A0ABD1DME0_CULPP</name>
<evidence type="ECO:0000313" key="4">
    <source>
        <dbReference type="EMBL" id="KAL1400697.1"/>
    </source>
</evidence>
<evidence type="ECO:0000256" key="2">
    <source>
        <dbReference type="PROSITE-ProRule" id="PRU00497"/>
    </source>
</evidence>
<feature type="compositionally biased region" description="Acidic residues" evidence="3">
    <location>
        <begin position="111"/>
        <end position="130"/>
    </location>
</feature>